<dbReference type="Proteomes" id="UP000024635">
    <property type="component" value="Unassembled WGS sequence"/>
</dbReference>
<gene>
    <name evidence="1" type="primary">Acey_s0867.g2774</name>
    <name evidence="1" type="ORF">Y032_0867g2774</name>
</gene>
<organism evidence="1 2">
    <name type="scientific">Ancylostoma ceylanicum</name>
    <dbReference type="NCBI Taxonomy" id="53326"/>
    <lineage>
        <taxon>Eukaryota</taxon>
        <taxon>Metazoa</taxon>
        <taxon>Ecdysozoa</taxon>
        <taxon>Nematoda</taxon>
        <taxon>Chromadorea</taxon>
        <taxon>Rhabditida</taxon>
        <taxon>Rhabditina</taxon>
        <taxon>Rhabditomorpha</taxon>
        <taxon>Strongyloidea</taxon>
        <taxon>Ancylostomatidae</taxon>
        <taxon>Ancylostomatinae</taxon>
        <taxon>Ancylostoma</taxon>
    </lineage>
</organism>
<comment type="caution">
    <text evidence="1">The sequence shown here is derived from an EMBL/GenBank/DDBJ whole genome shotgun (WGS) entry which is preliminary data.</text>
</comment>
<accession>A0A016WAQ5</accession>
<dbReference type="EMBL" id="JARK01000467">
    <property type="protein sequence ID" value="EYC36686.1"/>
    <property type="molecule type" value="Genomic_DNA"/>
</dbReference>
<reference evidence="2" key="1">
    <citation type="journal article" date="2015" name="Nat. Genet.">
        <title>The genome and transcriptome of the zoonotic hookworm Ancylostoma ceylanicum identify infection-specific gene families.</title>
        <authorList>
            <person name="Schwarz E.M."/>
            <person name="Hu Y."/>
            <person name="Antoshechkin I."/>
            <person name="Miller M.M."/>
            <person name="Sternberg P.W."/>
            <person name="Aroian R.V."/>
        </authorList>
    </citation>
    <scope>NUCLEOTIDE SEQUENCE</scope>
    <source>
        <strain evidence="2">HY135</strain>
    </source>
</reference>
<proteinExistence type="predicted"/>
<name>A0A016WAQ5_9BILA</name>
<dbReference type="AlphaFoldDB" id="A0A016WAQ5"/>
<sequence>MRKQCETRCETGNECTVFHASKARTSFPLKISHYCLCSFHICDVLSPYFSTSAPSRGFPRLLPSRSLQSYMQLFKQDRDRFDQTLPLKIWCHIAARIPEALI</sequence>
<protein>
    <submittedName>
        <fullName evidence="1">Uncharacterized protein</fullName>
    </submittedName>
</protein>
<evidence type="ECO:0000313" key="1">
    <source>
        <dbReference type="EMBL" id="EYC36686.1"/>
    </source>
</evidence>
<evidence type="ECO:0000313" key="2">
    <source>
        <dbReference type="Proteomes" id="UP000024635"/>
    </source>
</evidence>
<keyword evidence="2" id="KW-1185">Reference proteome</keyword>